<sequence>MHLDLIVIYPTTLTFYRFHSGSWKQCNLVLIPLFRRFIPTCIDSMLIAKKHISLIKIDKYFWHITCF</sequence>
<dbReference type="Proteomes" id="UP000017842">
    <property type="component" value="Unassembled WGS sequence"/>
</dbReference>
<evidence type="ECO:0000313" key="2">
    <source>
        <dbReference type="Proteomes" id="UP000017842"/>
    </source>
</evidence>
<gene>
    <name evidence="1" type="ORF">MGMO_163c00030</name>
</gene>
<protein>
    <submittedName>
        <fullName evidence="1">Uncharacterized protein</fullName>
    </submittedName>
</protein>
<accession>V5BSQ5</accession>
<dbReference type="AlphaFoldDB" id="V5BSQ5"/>
<dbReference type="EMBL" id="AYLO01000149">
    <property type="protein sequence ID" value="ESS67568.1"/>
    <property type="molecule type" value="Genomic_DNA"/>
</dbReference>
<name>V5BSQ5_9GAMM</name>
<evidence type="ECO:0000313" key="1">
    <source>
        <dbReference type="EMBL" id="ESS67568.1"/>
    </source>
</evidence>
<proteinExistence type="predicted"/>
<comment type="caution">
    <text evidence="1">The sequence shown here is derived from an EMBL/GenBank/DDBJ whole genome shotgun (WGS) entry which is preliminary data.</text>
</comment>
<reference evidence="1 2" key="1">
    <citation type="journal article" date="2013" name="Genome Announc.">
        <title>Draft Genome Sequence of the Methanotrophic Gammaproteobacterium Methyloglobulus morosus DSM 22980 Strain KoM1.</title>
        <authorList>
            <person name="Poehlein A."/>
            <person name="Deutzmann J.S."/>
            <person name="Daniel R."/>
            <person name="Simeonova D.D."/>
        </authorList>
    </citation>
    <scope>NUCLEOTIDE SEQUENCE [LARGE SCALE GENOMIC DNA]</scope>
    <source>
        <strain evidence="1 2">KoM1</strain>
    </source>
</reference>
<keyword evidence="2" id="KW-1185">Reference proteome</keyword>
<organism evidence="1 2">
    <name type="scientific">Methyloglobulus morosus KoM1</name>
    <dbReference type="NCBI Taxonomy" id="1116472"/>
    <lineage>
        <taxon>Bacteria</taxon>
        <taxon>Pseudomonadati</taxon>
        <taxon>Pseudomonadota</taxon>
        <taxon>Gammaproteobacteria</taxon>
        <taxon>Methylococcales</taxon>
        <taxon>Methylococcaceae</taxon>
        <taxon>Methyloglobulus</taxon>
    </lineage>
</organism>
<dbReference type="STRING" id="1116472.MGMO_163c00030"/>